<sequence>MRRENWRLLVAVVLESSRAEECPWEGDGLAVLKAKIKSEKRQISHLKKKSLWARSLEEVREKLVDIVLFLHLEIINVFDNTVLVVTAWGGQCEGSAQILCDCVHCMLMGNPLFLCGFVHFMLVGSCMKQLWGELSCLSAIHEFMSSLFCSSGVVLVWCSCWYCLEISSLRWKRRSLASPR</sequence>
<accession>A0AAN9RM18</accession>
<evidence type="ECO:0000313" key="2">
    <source>
        <dbReference type="EMBL" id="KAK7377556.1"/>
    </source>
</evidence>
<feature type="transmembrane region" description="Helical" evidence="1">
    <location>
        <begin position="102"/>
        <end position="123"/>
    </location>
</feature>
<proteinExistence type="predicted"/>
<feature type="transmembrane region" description="Helical" evidence="1">
    <location>
        <begin position="143"/>
        <end position="164"/>
    </location>
</feature>
<dbReference type="EMBL" id="JAYMYR010000002">
    <property type="protein sequence ID" value="KAK7377556.1"/>
    <property type="molecule type" value="Genomic_DNA"/>
</dbReference>
<keyword evidence="3" id="KW-1185">Reference proteome</keyword>
<evidence type="ECO:0000313" key="3">
    <source>
        <dbReference type="Proteomes" id="UP001374584"/>
    </source>
</evidence>
<dbReference type="PANTHER" id="PTHR31730:SF26">
    <property type="entry name" value="DUF668 FAMILY PROTEIN"/>
    <property type="match status" value="1"/>
</dbReference>
<keyword evidence="1" id="KW-0472">Membrane</keyword>
<organism evidence="2 3">
    <name type="scientific">Phaseolus coccineus</name>
    <name type="common">Scarlet runner bean</name>
    <name type="synonym">Phaseolus multiflorus</name>
    <dbReference type="NCBI Taxonomy" id="3886"/>
    <lineage>
        <taxon>Eukaryota</taxon>
        <taxon>Viridiplantae</taxon>
        <taxon>Streptophyta</taxon>
        <taxon>Embryophyta</taxon>
        <taxon>Tracheophyta</taxon>
        <taxon>Spermatophyta</taxon>
        <taxon>Magnoliopsida</taxon>
        <taxon>eudicotyledons</taxon>
        <taxon>Gunneridae</taxon>
        <taxon>Pentapetalae</taxon>
        <taxon>rosids</taxon>
        <taxon>fabids</taxon>
        <taxon>Fabales</taxon>
        <taxon>Fabaceae</taxon>
        <taxon>Papilionoideae</taxon>
        <taxon>50 kb inversion clade</taxon>
        <taxon>NPAAA clade</taxon>
        <taxon>indigoferoid/millettioid clade</taxon>
        <taxon>Phaseoleae</taxon>
        <taxon>Phaseolus</taxon>
    </lineage>
</organism>
<protein>
    <submittedName>
        <fullName evidence="2">Uncharacterized protein</fullName>
    </submittedName>
</protein>
<reference evidence="2 3" key="1">
    <citation type="submission" date="2024-01" db="EMBL/GenBank/DDBJ databases">
        <title>The genomes of 5 underutilized Papilionoideae crops provide insights into root nodulation and disease resistanc.</title>
        <authorList>
            <person name="Jiang F."/>
        </authorList>
    </citation>
    <scope>NUCLEOTIDE SEQUENCE [LARGE SCALE GENOMIC DNA]</scope>
    <source>
        <strain evidence="2">JINMINGXINNONG_FW02</strain>
        <tissue evidence="2">Leaves</tissue>
    </source>
</reference>
<dbReference type="AlphaFoldDB" id="A0AAN9RM18"/>
<dbReference type="PANTHER" id="PTHR31730">
    <property type="entry name" value="OS01G0873900 PROTEIN"/>
    <property type="match status" value="1"/>
</dbReference>
<name>A0AAN9RM18_PHACN</name>
<dbReference type="InterPro" id="IPR045021">
    <property type="entry name" value="PSI1/2/3"/>
</dbReference>
<evidence type="ECO:0000256" key="1">
    <source>
        <dbReference type="SAM" id="Phobius"/>
    </source>
</evidence>
<keyword evidence="1" id="KW-0812">Transmembrane</keyword>
<gene>
    <name evidence="2" type="ORF">VNO80_02982</name>
</gene>
<dbReference type="GO" id="GO:0045927">
    <property type="term" value="P:positive regulation of growth"/>
    <property type="evidence" value="ECO:0007669"/>
    <property type="project" value="InterPro"/>
</dbReference>
<dbReference type="Proteomes" id="UP001374584">
    <property type="component" value="Unassembled WGS sequence"/>
</dbReference>
<keyword evidence="1" id="KW-1133">Transmembrane helix</keyword>
<comment type="caution">
    <text evidence="2">The sequence shown here is derived from an EMBL/GenBank/DDBJ whole genome shotgun (WGS) entry which is preliminary data.</text>
</comment>